<evidence type="ECO:0000313" key="3">
    <source>
        <dbReference type="Proteomes" id="UP001422074"/>
    </source>
</evidence>
<feature type="transmembrane region" description="Helical" evidence="1">
    <location>
        <begin position="29"/>
        <end position="47"/>
    </location>
</feature>
<organism evidence="2 3">
    <name type="scientific">Sinomonas halotolerans</name>
    <dbReference type="NCBI Taxonomy" id="1644133"/>
    <lineage>
        <taxon>Bacteria</taxon>
        <taxon>Bacillati</taxon>
        <taxon>Actinomycetota</taxon>
        <taxon>Actinomycetes</taxon>
        <taxon>Micrococcales</taxon>
        <taxon>Micrococcaceae</taxon>
        <taxon>Sinomonas</taxon>
    </lineage>
</organism>
<comment type="caution">
    <text evidence="2">The sequence shown here is derived from an EMBL/GenBank/DDBJ whole genome shotgun (WGS) entry which is preliminary data.</text>
</comment>
<protein>
    <submittedName>
        <fullName evidence="2">DUF4307 domain-containing protein</fullName>
    </submittedName>
</protein>
<keyword evidence="1" id="KW-0812">Transmembrane</keyword>
<dbReference type="InterPro" id="IPR025443">
    <property type="entry name" value="DUF4307"/>
</dbReference>
<dbReference type="RefSeq" id="WP_345882367.1">
    <property type="nucleotide sequence ID" value="NZ_JBDFRB010000001.1"/>
</dbReference>
<reference evidence="2 3" key="1">
    <citation type="submission" date="2024-05" db="EMBL/GenBank/DDBJ databases">
        <title>Sinomonas sp. nov., isolated from a waste landfill.</title>
        <authorList>
            <person name="Zhao Y."/>
        </authorList>
    </citation>
    <scope>NUCLEOTIDE SEQUENCE [LARGE SCALE GENOMIC DNA]</scope>
    <source>
        <strain evidence="2 3">CCTCC AB2014300</strain>
    </source>
</reference>
<keyword evidence="3" id="KW-1185">Reference proteome</keyword>
<dbReference type="Pfam" id="PF14155">
    <property type="entry name" value="DUF4307"/>
    <property type="match status" value="1"/>
</dbReference>
<sequence>MDPDISANPALAARYGSPRRGLSRTAARVLVAVGLALGIAVAAWLAVGVGQPEVRSKDVGFRVQDPWHAEIDFEVSKDASASAVCAVKALSESYAVVGWKEIAVGPSAGASGTVTTPVTVPLRTESGAVSAVVDSCWITGG</sequence>
<gene>
    <name evidence="2" type="ORF">ABCQ75_00240</name>
</gene>
<dbReference type="EMBL" id="JBDFRB010000001">
    <property type="protein sequence ID" value="MEN2742966.1"/>
    <property type="molecule type" value="Genomic_DNA"/>
</dbReference>
<evidence type="ECO:0000313" key="2">
    <source>
        <dbReference type="EMBL" id="MEN2742966.1"/>
    </source>
</evidence>
<name>A0ABU9WUX2_9MICC</name>
<evidence type="ECO:0000256" key="1">
    <source>
        <dbReference type="SAM" id="Phobius"/>
    </source>
</evidence>
<dbReference type="Proteomes" id="UP001422074">
    <property type="component" value="Unassembled WGS sequence"/>
</dbReference>
<keyword evidence="1" id="KW-0472">Membrane</keyword>
<accession>A0ABU9WUX2</accession>
<proteinExistence type="predicted"/>
<keyword evidence="1" id="KW-1133">Transmembrane helix</keyword>